<evidence type="ECO:0000313" key="1">
    <source>
        <dbReference type="EMBL" id="CAK0795218.1"/>
    </source>
</evidence>
<dbReference type="EMBL" id="CAUYUJ010001292">
    <property type="protein sequence ID" value="CAK0795218.1"/>
    <property type="molecule type" value="Genomic_DNA"/>
</dbReference>
<protein>
    <submittedName>
        <fullName evidence="1">Uncharacterized protein</fullName>
    </submittedName>
</protein>
<feature type="non-terminal residue" evidence="1">
    <location>
        <position position="1"/>
    </location>
</feature>
<name>A0ABN9PXB8_9DINO</name>
<proteinExistence type="predicted"/>
<keyword evidence="2" id="KW-1185">Reference proteome</keyword>
<comment type="caution">
    <text evidence="1">The sequence shown here is derived from an EMBL/GenBank/DDBJ whole genome shotgun (WGS) entry which is preliminary data.</text>
</comment>
<gene>
    <name evidence="1" type="ORF">PCOR1329_LOCUS4942</name>
</gene>
<sequence length="199" mass="22228">EPKWALKRGVEGQQEGGRKKLLTELGGDVGGGNKTQMLERMVKVLAALALTQAAELRDLIAAVYLTFLIPAASTIAKAMKEAGRDYHAQAMIKAAYSVQGLSEGSRKVIENFWKQHVLQRELHDLAEQIRHCRIKDTRKKESQAEVMRITICFSTQWTELQDAVLEALKKENGVLKVGPPPRGPLEREASKLLEELNKM</sequence>
<accession>A0ABN9PXB8</accession>
<evidence type="ECO:0000313" key="2">
    <source>
        <dbReference type="Proteomes" id="UP001189429"/>
    </source>
</evidence>
<organism evidence="1 2">
    <name type="scientific">Prorocentrum cordatum</name>
    <dbReference type="NCBI Taxonomy" id="2364126"/>
    <lineage>
        <taxon>Eukaryota</taxon>
        <taxon>Sar</taxon>
        <taxon>Alveolata</taxon>
        <taxon>Dinophyceae</taxon>
        <taxon>Prorocentrales</taxon>
        <taxon>Prorocentraceae</taxon>
        <taxon>Prorocentrum</taxon>
    </lineage>
</organism>
<reference evidence="1" key="1">
    <citation type="submission" date="2023-10" db="EMBL/GenBank/DDBJ databases">
        <authorList>
            <person name="Chen Y."/>
            <person name="Shah S."/>
            <person name="Dougan E. K."/>
            <person name="Thang M."/>
            <person name="Chan C."/>
        </authorList>
    </citation>
    <scope>NUCLEOTIDE SEQUENCE [LARGE SCALE GENOMIC DNA]</scope>
</reference>
<dbReference type="Proteomes" id="UP001189429">
    <property type="component" value="Unassembled WGS sequence"/>
</dbReference>